<dbReference type="GO" id="GO:0005524">
    <property type="term" value="F:ATP binding"/>
    <property type="evidence" value="ECO:0007669"/>
    <property type="project" value="UniProtKB-UniRule"/>
</dbReference>
<keyword evidence="4 7" id="KW-0573">Peptidoglycan synthesis</keyword>
<comment type="pathway">
    <text evidence="7 8">Cell wall biogenesis; peptidoglycan biosynthesis.</text>
</comment>
<dbReference type="GO" id="GO:0009252">
    <property type="term" value="P:peptidoglycan biosynthetic process"/>
    <property type="evidence" value="ECO:0007669"/>
    <property type="project" value="UniProtKB-UniRule"/>
</dbReference>
<dbReference type="EMBL" id="AP017895">
    <property type="protein sequence ID" value="BAV87692.1"/>
    <property type="molecule type" value="Genomic_DNA"/>
</dbReference>
<dbReference type="InterPro" id="IPR004101">
    <property type="entry name" value="Mur_ligase_C"/>
</dbReference>
<dbReference type="InterPro" id="IPR013221">
    <property type="entry name" value="Mur_ligase_cen"/>
</dbReference>
<dbReference type="UniPathway" id="UPA00219"/>
<protein>
    <recommendedName>
        <fullName evidence="7">UDP-N-acetylmuramyl-tripeptide synthetase</fullName>
        <ecNumber evidence="7">6.3.2.-</ecNumber>
    </recommendedName>
    <alternativeName>
        <fullName evidence="7">UDP-MurNAc-tripeptide synthetase</fullName>
    </alternativeName>
</protein>
<dbReference type="Proteomes" id="UP000250241">
    <property type="component" value="Chromosome"/>
</dbReference>
<dbReference type="GO" id="GO:0071555">
    <property type="term" value="P:cell wall organization"/>
    <property type="evidence" value="ECO:0007669"/>
    <property type="project" value="UniProtKB-KW"/>
</dbReference>
<dbReference type="InterPro" id="IPR000713">
    <property type="entry name" value="Mur_ligase_N"/>
</dbReference>
<dbReference type="NCBIfam" id="TIGR01085">
    <property type="entry name" value="murE"/>
    <property type="match status" value="1"/>
</dbReference>
<evidence type="ECO:0000259" key="12">
    <source>
        <dbReference type="Pfam" id="PF08245"/>
    </source>
</evidence>
<evidence type="ECO:0000256" key="5">
    <source>
        <dbReference type="ARBA" id="ARBA00023306"/>
    </source>
</evidence>
<dbReference type="InterPro" id="IPR036565">
    <property type="entry name" value="Mur-like_cat_sf"/>
</dbReference>
<dbReference type="GeneID" id="93861124"/>
<dbReference type="GO" id="GO:0016881">
    <property type="term" value="F:acid-amino acid ligase activity"/>
    <property type="evidence" value="ECO:0007669"/>
    <property type="project" value="UniProtKB-UniRule"/>
</dbReference>
<dbReference type="Gene3D" id="3.40.1390.10">
    <property type="entry name" value="MurE/MurF, N-terminal domain"/>
    <property type="match status" value="1"/>
</dbReference>
<comment type="cofactor">
    <cofactor evidence="7">
        <name>Mg(2+)</name>
        <dbReference type="ChEBI" id="CHEBI:18420"/>
    </cofactor>
</comment>
<dbReference type="Pfam" id="PF01225">
    <property type="entry name" value="Mur_ligase"/>
    <property type="match status" value="1"/>
</dbReference>
<dbReference type="AlphaFoldDB" id="A0A2Z5QZ11"/>
<feature type="compositionally biased region" description="Basic and acidic residues" evidence="9">
    <location>
        <begin position="1"/>
        <end position="12"/>
    </location>
</feature>
<comment type="function">
    <text evidence="7">Catalyzes the addition of an amino acid to the nucleotide precursor UDP-N-acetylmuramoyl-L-alanyl-D-glutamate (UMAG) in the biosynthesis of bacterial cell-wall peptidoglycan.</text>
</comment>
<evidence type="ECO:0000259" key="11">
    <source>
        <dbReference type="Pfam" id="PF02875"/>
    </source>
</evidence>
<keyword evidence="7" id="KW-0963">Cytoplasm</keyword>
<feature type="domain" description="Mur ligase N-terminal catalytic" evidence="10">
    <location>
        <begin position="62"/>
        <end position="140"/>
    </location>
</feature>
<feature type="binding site" evidence="7">
    <location>
        <position position="228"/>
    </location>
    <ligand>
        <name>UDP-N-acetyl-alpha-D-muramoyl-L-alanyl-D-glutamate</name>
        <dbReference type="ChEBI" id="CHEBI:83900"/>
    </ligand>
</feature>
<dbReference type="EC" id="6.3.2.-" evidence="7"/>
<dbReference type="HAMAP" id="MF_00208">
    <property type="entry name" value="MurE"/>
    <property type="match status" value="1"/>
</dbReference>
<dbReference type="GO" id="GO:0005737">
    <property type="term" value="C:cytoplasm"/>
    <property type="evidence" value="ECO:0007669"/>
    <property type="project" value="UniProtKB-SubCell"/>
</dbReference>
<sequence>MNGEQPGEKLSDEAMPGEELFGKDAQNLRPRLTTGYPLDTLIQKLQNLEAQPHLALSGSRNVTGISMDSRSVREGDLYVALPGAKTHGASFAAAAVAAGAAGILTDAQGQRIIAEAHLDLADTALIIGTDLRRVLGSLAAFIYGSNDYPQLQRFAVTGTNGKTTTTYMLESVFRAALGVKTGLVGTIQILIDGVSIPSAMTTPESVHVHALLSLMGQRGVRCAAMEVSSHAIDYRRVDGVRYAMSGFTNLTQDHLDLHGGMEEYFDSKAQLFTPERTERAVITADDPWGQRMLVRAQQQLGAQNTIRLLTNHGAGLEAVPADFGVNDWAVTEVMAQGLGHTFVLANGAGERVQARTGLPADFNVSNAALAALMAWLSTSEEEREPLAAALASGEALTPVVPGRMQLIGHSPHTIVDFAHNPDGLIRALEAMDRPGEGRVIIVFGATGERDQGKRPIMGEIAARYADIVIVTDDDPHGEDPAPIREAVAAGAQQAIAAGARAHEVHNIAPRARAIAQAIDMATPDDAVLIAGRGHETAQDVAGVDVQLDDRIEVARAMVTRGFEILPDYRRMLEENAEDKK</sequence>
<dbReference type="InterPro" id="IPR035911">
    <property type="entry name" value="MurE/MurF_N"/>
</dbReference>
<dbReference type="GO" id="GO:0051301">
    <property type="term" value="P:cell division"/>
    <property type="evidence" value="ECO:0007669"/>
    <property type="project" value="UniProtKB-KW"/>
</dbReference>
<reference evidence="13 14" key="1">
    <citation type="submission" date="2016-10" db="EMBL/GenBank/DDBJ databases">
        <title>Genome sequence of Rothia aeria strain JCM11412.</title>
        <authorList>
            <person name="Nambu T."/>
        </authorList>
    </citation>
    <scope>NUCLEOTIDE SEQUENCE [LARGE SCALE GENOMIC DNA]</scope>
    <source>
        <strain evidence="13 14">JCM 11412</strain>
    </source>
</reference>
<evidence type="ECO:0000256" key="7">
    <source>
        <dbReference type="HAMAP-Rule" id="MF_00208"/>
    </source>
</evidence>
<evidence type="ECO:0000256" key="9">
    <source>
        <dbReference type="SAM" id="MobiDB-lite"/>
    </source>
</evidence>
<dbReference type="NCBIfam" id="NF001126">
    <property type="entry name" value="PRK00139.1-4"/>
    <property type="match status" value="1"/>
</dbReference>
<evidence type="ECO:0000313" key="13">
    <source>
        <dbReference type="EMBL" id="BAV87692.1"/>
    </source>
</evidence>
<evidence type="ECO:0000256" key="1">
    <source>
        <dbReference type="ARBA" id="ARBA00005898"/>
    </source>
</evidence>
<evidence type="ECO:0000256" key="2">
    <source>
        <dbReference type="ARBA" id="ARBA00022618"/>
    </source>
</evidence>
<keyword evidence="7" id="KW-0547">Nucleotide-binding</keyword>
<comment type="similarity">
    <text evidence="1 7">Belongs to the MurCDEF family. MurE subfamily.</text>
</comment>
<feature type="binding site" evidence="7">
    <location>
        <begin position="158"/>
        <end position="164"/>
    </location>
    <ligand>
        <name>ATP</name>
        <dbReference type="ChEBI" id="CHEBI:30616"/>
    </ligand>
</feature>
<feature type="domain" description="Mur ligase central" evidence="12">
    <location>
        <begin position="156"/>
        <end position="373"/>
    </location>
</feature>
<dbReference type="KEGG" id="raj:RA11412_1393"/>
<evidence type="ECO:0000313" key="14">
    <source>
        <dbReference type="Proteomes" id="UP000250241"/>
    </source>
</evidence>
<comment type="PTM">
    <text evidence="7">Carboxylation is probably crucial for Mg(2+) binding and, consequently, for the gamma-phosphate positioning of ATP.</text>
</comment>
<organism evidence="13 14">
    <name type="scientific">Rothia aeria</name>
    <dbReference type="NCBI Taxonomy" id="172042"/>
    <lineage>
        <taxon>Bacteria</taxon>
        <taxon>Bacillati</taxon>
        <taxon>Actinomycetota</taxon>
        <taxon>Actinomycetes</taxon>
        <taxon>Micrococcales</taxon>
        <taxon>Micrococcaceae</taxon>
        <taxon>Rothia</taxon>
    </lineage>
</organism>
<dbReference type="PANTHER" id="PTHR23135:SF4">
    <property type="entry name" value="UDP-N-ACETYLMURAMOYL-L-ALANYL-D-GLUTAMATE--2,6-DIAMINOPIMELATE LIGASE MURE HOMOLOG, CHLOROPLASTIC"/>
    <property type="match status" value="1"/>
</dbReference>
<dbReference type="PANTHER" id="PTHR23135">
    <property type="entry name" value="MUR LIGASE FAMILY MEMBER"/>
    <property type="match status" value="1"/>
</dbReference>
<keyword evidence="7" id="KW-0067">ATP-binding</keyword>
<feature type="modified residue" description="N6-carboxylysine" evidence="7">
    <location>
        <position position="268"/>
    </location>
</feature>
<evidence type="ECO:0000256" key="4">
    <source>
        <dbReference type="ARBA" id="ARBA00022984"/>
    </source>
</evidence>
<name>A0A2Z5QZ11_9MICC</name>
<keyword evidence="5 7" id="KW-0131">Cell cycle</keyword>
<evidence type="ECO:0000256" key="8">
    <source>
        <dbReference type="RuleBase" id="RU004135"/>
    </source>
</evidence>
<dbReference type="SUPFAM" id="SSF53244">
    <property type="entry name" value="MurD-like peptide ligases, peptide-binding domain"/>
    <property type="match status" value="1"/>
</dbReference>
<keyword evidence="7 13" id="KW-0436">Ligase</keyword>
<feature type="region of interest" description="Disordered" evidence="9">
    <location>
        <begin position="1"/>
        <end position="26"/>
    </location>
</feature>
<dbReference type="SUPFAM" id="SSF63418">
    <property type="entry name" value="MurE/MurF N-terminal domain"/>
    <property type="match status" value="1"/>
</dbReference>
<evidence type="ECO:0000259" key="10">
    <source>
        <dbReference type="Pfam" id="PF01225"/>
    </source>
</evidence>
<keyword evidence="6 7" id="KW-0961">Cell wall biogenesis/degradation</keyword>
<dbReference type="InterPro" id="IPR005761">
    <property type="entry name" value="UDP-N-AcMur-Glu-dNH2Pim_ligase"/>
</dbReference>
<keyword evidence="14" id="KW-1185">Reference proteome</keyword>
<comment type="caution">
    <text evidence="7">Lacks conserved residue(s) required for the propagation of feature annotation.</text>
</comment>
<gene>
    <name evidence="7" type="primary">murE</name>
    <name evidence="13" type="ORF">RA11412_1393</name>
</gene>
<dbReference type="SUPFAM" id="SSF53623">
    <property type="entry name" value="MurD-like peptide ligases, catalytic domain"/>
    <property type="match status" value="1"/>
</dbReference>
<dbReference type="GO" id="GO:0000287">
    <property type="term" value="F:magnesium ion binding"/>
    <property type="evidence" value="ECO:0007669"/>
    <property type="project" value="UniProtKB-UniRule"/>
</dbReference>
<dbReference type="GO" id="GO:0008360">
    <property type="term" value="P:regulation of cell shape"/>
    <property type="evidence" value="ECO:0007669"/>
    <property type="project" value="UniProtKB-KW"/>
</dbReference>
<feature type="domain" description="Mur ligase C-terminal" evidence="11">
    <location>
        <begin position="402"/>
        <end position="533"/>
    </location>
</feature>
<dbReference type="Pfam" id="PF08245">
    <property type="entry name" value="Mur_ligase_M"/>
    <property type="match status" value="1"/>
</dbReference>
<proteinExistence type="inferred from homology"/>
<accession>A0A2Z5QZ11</accession>
<feature type="binding site" evidence="7">
    <location>
        <position position="69"/>
    </location>
    <ligand>
        <name>UDP-N-acetyl-alpha-D-muramoyl-L-alanyl-D-glutamate</name>
        <dbReference type="ChEBI" id="CHEBI:83900"/>
    </ligand>
</feature>
<evidence type="ECO:0000256" key="6">
    <source>
        <dbReference type="ARBA" id="ARBA00023316"/>
    </source>
</evidence>
<evidence type="ECO:0000256" key="3">
    <source>
        <dbReference type="ARBA" id="ARBA00022960"/>
    </source>
</evidence>
<keyword evidence="3 7" id="KW-0133">Cell shape</keyword>
<dbReference type="Pfam" id="PF02875">
    <property type="entry name" value="Mur_ligase_C"/>
    <property type="match status" value="1"/>
</dbReference>
<feature type="binding site" evidence="7">
    <location>
        <position position="236"/>
    </location>
    <ligand>
        <name>UDP-N-acetyl-alpha-D-muramoyl-L-alanyl-D-glutamate</name>
        <dbReference type="ChEBI" id="CHEBI:83900"/>
    </ligand>
</feature>
<dbReference type="Gene3D" id="3.90.190.20">
    <property type="entry name" value="Mur ligase, C-terminal domain"/>
    <property type="match status" value="1"/>
</dbReference>
<dbReference type="Gene3D" id="3.40.1190.10">
    <property type="entry name" value="Mur-like, catalytic domain"/>
    <property type="match status" value="1"/>
</dbReference>
<keyword evidence="7" id="KW-0460">Magnesium</keyword>
<dbReference type="InterPro" id="IPR036615">
    <property type="entry name" value="Mur_ligase_C_dom_sf"/>
</dbReference>
<dbReference type="RefSeq" id="WP_126926539.1">
    <property type="nucleotide sequence ID" value="NZ_CP068102.1"/>
</dbReference>
<feature type="binding site" evidence="7">
    <location>
        <begin position="201"/>
        <end position="202"/>
    </location>
    <ligand>
        <name>UDP-N-acetyl-alpha-D-muramoyl-L-alanyl-D-glutamate</name>
        <dbReference type="ChEBI" id="CHEBI:83900"/>
    </ligand>
</feature>
<keyword evidence="2 7" id="KW-0132">Cell division</keyword>
<comment type="subcellular location">
    <subcellularLocation>
        <location evidence="7 8">Cytoplasm</location>
    </subcellularLocation>
</comment>